<gene>
    <name evidence="2" type="ORF">HXA33_11970</name>
</gene>
<keyword evidence="3" id="KW-1185">Reference proteome</keyword>
<reference evidence="2" key="1">
    <citation type="submission" date="2020-06" db="EMBL/GenBank/DDBJ databases">
        <title>Insight into the genomes of haloalkaliphilic bacilli from Kenyan soda lakes.</title>
        <authorList>
            <person name="Mwirichia R."/>
            <person name="Villamizar G.C."/>
            <person name="Poehlein A."/>
            <person name="Mugweru J."/>
            <person name="Kipnyargis A."/>
            <person name="Kiplimo D."/>
            <person name="Orwa P."/>
            <person name="Daniel R."/>
        </authorList>
    </citation>
    <scope>NUCLEOTIDE SEQUENCE</scope>
    <source>
        <strain evidence="2">B1096_S55</strain>
    </source>
</reference>
<organism evidence="2 3">
    <name type="scientific">Salipaludibacillus agaradhaerens</name>
    <name type="common">Bacillus agaradhaerens</name>
    <dbReference type="NCBI Taxonomy" id="76935"/>
    <lineage>
        <taxon>Bacteria</taxon>
        <taxon>Bacillati</taxon>
        <taxon>Bacillota</taxon>
        <taxon>Bacilli</taxon>
        <taxon>Bacillales</taxon>
        <taxon>Bacillaceae</taxon>
    </lineage>
</organism>
<keyword evidence="1" id="KW-1133">Transmembrane helix</keyword>
<feature type="transmembrane region" description="Helical" evidence="1">
    <location>
        <begin position="7"/>
        <end position="29"/>
    </location>
</feature>
<dbReference type="RefSeq" id="WP_257821664.1">
    <property type="nucleotide sequence ID" value="NZ_JABXYM010000001.1"/>
</dbReference>
<evidence type="ECO:0000313" key="2">
    <source>
        <dbReference type="EMBL" id="MCR6097261.1"/>
    </source>
</evidence>
<comment type="caution">
    <text evidence="2">The sequence shown here is derived from an EMBL/GenBank/DDBJ whole genome shotgun (WGS) entry which is preliminary data.</text>
</comment>
<dbReference type="Proteomes" id="UP001057753">
    <property type="component" value="Unassembled WGS sequence"/>
</dbReference>
<protein>
    <submittedName>
        <fullName evidence="2">Uncharacterized protein</fullName>
    </submittedName>
</protein>
<keyword evidence="1" id="KW-0812">Transmembrane</keyword>
<evidence type="ECO:0000256" key="1">
    <source>
        <dbReference type="SAM" id="Phobius"/>
    </source>
</evidence>
<keyword evidence="1" id="KW-0472">Membrane</keyword>
<dbReference type="EMBL" id="JABXYM010000001">
    <property type="protein sequence ID" value="MCR6097261.1"/>
    <property type="molecule type" value="Genomic_DNA"/>
</dbReference>
<proteinExistence type="predicted"/>
<accession>A0A9Q4FZC2</accession>
<name>A0A9Q4FZC2_SALAG</name>
<sequence>MATKKVKIGIIITSVIILSIAGLIGYSLLTSAEAKLANAIKELFNEDTVHIESEFDISLTSDASSEDWYLYGDEEMIFDLVTDLFDDISGTGTLVLDNENHVLELTSDLNLTSDLHGEDILFTMPFHLYIDEIEDEMAIDLDPYVAFMPEMIDTFSYQIIPNVPMVQEELYLFGNNEEMGDFFSAEFNPLFMPIFEEYFEETQLTQNVTLEESFFHSDETTQQLNEFMIGHTLDYISEHHDTGFITVEDDWLYTDLEFDLLIEAELATLEAVKEDVDMTAIYEDVTEQSVTEGIEQLENAVDEDITGTISAGFLLEDGLIIENSLTFSFEFEEEGIHYNLEASFSNVFTYNQDPEFTFYNEERHSVSEDIFSDLGLDLEQAFDDYIASIAALLYGDQEEEAALDENSEVNDGQLTEDDLWLISLIEERLITHEDAGMDAESFYLFVVDLEDHGLVKNGTSDYYIPE</sequence>
<dbReference type="AlphaFoldDB" id="A0A9Q4FZC2"/>
<evidence type="ECO:0000313" key="3">
    <source>
        <dbReference type="Proteomes" id="UP001057753"/>
    </source>
</evidence>